<feature type="transmembrane region" description="Helical" evidence="1">
    <location>
        <begin position="206"/>
        <end position="225"/>
    </location>
</feature>
<accession>A0A382GA90</accession>
<organism evidence="2">
    <name type="scientific">marine metagenome</name>
    <dbReference type="NCBI Taxonomy" id="408172"/>
    <lineage>
        <taxon>unclassified sequences</taxon>
        <taxon>metagenomes</taxon>
        <taxon>ecological metagenomes</taxon>
    </lineage>
</organism>
<dbReference type="AlphaFoldDB" id="A0A382GA90"/>
<feature type="transmembrane region" description="Helical" evidence="1">
    <location>
        <begin position="358"/>
        <end position="377"/>
    </location>
</feature>
<protein>
    <submittedName>
        <fullName evidence="2">Uncharacterized protein</fullName>
    </submittedName>
</protein>
<feature type="non-terminal residue" evidence="2">
    <location>
        <position position="444"/>
    </location>
</feature>
<keyword evidence="1" id="KW-1133">Transmembrane helix</keyword>
<dbReference type="EMBL" id="UINC01054446">
    <property type="protein sequence ID" value="SVB72166.1"/>
    <property type="molecule type" value="Genomic_DNA"/>
</dbReference>
<feature type="transmembrane region" description="Helical" evidence="1">
    <location>
        <begin position="60"/>
        <end position="82"/>
    </location>
</feature>
<gene>
    <name evidence="2" type="ORF">METZ01_LOCUS225020</name>
</gene>
<reference evidence="2" key="1">
    <citation type="submission" date="2018-05" db="EMBL/GenBank/DDBJ databases">
        <authorList>
            <person name="Lanie J.A."/>
            <person name="Ng W.-L."/>
            <person name="Kazmierczak K.M."/>
            <person name="Andrzejewski T.M."/>
            <person name="Davidsen T.M."/>
            <person name="Wayne K.J."/>
            <person name="Tettelin H."/>
            <person name="Glass J.I."/>
            <person name="Rusch D."/>
            <person name="Podicherti R."/>
            <person name="Tsui H.-C.T."/>
            <person name="Winkler M.E."/>
        </authorList>
    </citation>
    <scope>NUCLEOTIDE SEQUENCE</scope>
</reference>
<evidence type="ECO:0000313" key="2">
    <source>
        <dbReference type="EMBL" id="SVB72166.1"/>
    </source>
</evidence>
<feature type="transmembrane region" description="Helical" evidence="1">
    <location>
        <begin position="291"/>
        <end position="320"/>
    </location>
</feature>
<feature type="transmembrane region" description="Helical" evidence="1">
    <location>
        <begin position="94"/>
        <end position="119"/>
    </location>
</feature>
<name>A0A382GA90_9ZZZZ</name>
<feature type="transmembrane region" description="Helical" evidence="1">
    <location>
        <begin position="28"/>
        <end position="48"/>
    </location>
</feature>
<sequence length="444" mass="49246">MEDVGGYYIRMLTNIDLFRGETVGLSVIFAWLGFVAMIYLFILASLILRARPSAAENRFMFLLLIAEGFKVSFDWKFLYPFGPEIMPMIQYVRVVWWFFLILSLLLYVSICAFYPVRFIKFMSRDGIRNNLYWGLPLLSGLIVALMVTKNGGIVGAFGGIGHIICLDATSIPQVTLYPGTKEIAASCFNIPEYHPYSYFTTGSTPLGTLLLFSQVLFAMIALGFLKSAQKTLENEDASIEKAKEARALFIGFSGKVVFQGAMVAFMIFLSAKFGQINFADVAKYIGDASVIGIYMVGLYGFVLSILATALFEGVMFTYAILKNEILGIDERLRKTFSAAVFAGTAGILFLITSEVMETIIGIGWIGGVIIGLPMILFRKPILSIINGFSNVIMPESFTSVEKDYLEAYALAREDDAVTDRERKLLDLQAKTLGLDSSSVQRLES</sequence>
<keyword evidence="1" id="KW-0812">Transmembrane</keyword>
<keyword evidence="1" id="KW-0472">Membrane</keyword>
<feature type="transmembrane region" description="Helical" evidence="1">
    <location>
        <begin position="332"/>
        <end position="352"/>
    </location>
</feature>
<evidence type="ECO:0000256" key="1">
    <source>
        <dbReference type="SAM" id="Phobius"/>
    </source>
</evidence>
<feature type="transmembrane region" description="Helical" evidence="1">
    <location>
        <begin position="131"/>
        <end position="148"/>
    </location>
</feature>
<feature type="transmembrane region" description="Helical" evidence="1">
    <location>
        <begin position="246"/>
        <end position="271"/>
    </location>
</feature>
<proteinExistence type="predicted"/>